<proteinExistence type="predicted"/>
<evidence type="ECO:0000313" key="2">
    <source>
        <dbReference type="Proteomes" id="UP001159427"/>
    </source>
</evidence>
<keyword evidence="2" id="KW-1185">Reference proteome</keyword>
<reference evidence="1 2" key="1">
    <citation type="submission" date="2022-05" db="EMBL/GenBank/DDBJ databases">
        <authorList>
            <consortium name="Genoscope - CEA"/>
            <person name="William W."/>
        </authorList>
    </citation>
    <scope>NUCLEOTIDE SEQUENCE [LARGE SCALE GENOMIC DNA]</scope>
</reference>
<sequence>MATRKSSRRTKPPIKLKDFVADDFVAESTTSQQMSVAVKCELSKVESLIKDLTTTSFKEKQPTVNDRATKDFRNRDLQLELDLITRTKLGLLQLQRESTQLSASKMVSATTTTTPDDNLVAKTTLKSLQQDLVVQSERKSLMDSLGDPILLGLTEEEQDPAQPLLKPFALTLSTTRG</sequence>
<comment type="caution">
    <text evidence="1">The sequence shown here is derived from an EMBL/GenBank/DDBJ whole genome shotgun (WGS) entry which is preliminary data.</text>
</comment>
<name>A0ABN8RMM6_9CNID</name>
<dbReference type="EMBL" id="CALNXI010001902">
    <property type="protein sequence ID" value="CAH3179334.1"/>
    <property type="molecule type" value="Genomic_DNA"/>
</dbReference>
<accession>A0ABN8RMM6</accession>
<gene>
    <name evidence="1" type="ORF">PEVE_00012328</name>
</gene>
<evidence type="ECO:0000313" key="1">
    <source>
        <dbReference type="EMBL" id="CAH3179334.1"/>
    </source>
</evidence>
<organism evidence="1 2">
    <name type="scientific">Porites evermanni</name>
    <dbReference type="NCBI Taxonomy" id="104178"/>
    <lineage>
        <taxon>Eukaryota</taxon>
        <taxon>Metazoa</taxon>
        <taxon>Cnidaria</taxon>
        <taxon>Anthozoa</taxon>
        <taxon>Hexacorallia</taxon>
        <taxon>Scleractinia</taxon>
        <taxon>Fungiina</taxon>
        <taxon>Poritidae</taxon>
        <taxon>Porites</taxon>
    </lineage>
</organism>
<dbReference type="Proteomes" id="UP001159427">
    <property type="component" value="Unassembled WGS sequence"/>
</dbReference>
<protein>
    <submittedName>
        <fullName evidence="1">Uncharacterized protein</fullName>
    </submittedName>
</protein>